<dbReference type="Proteomes" id="UP000245119">
    <property type="component" value="Linkage Group LG1"/>
</dbReference>
<evidence type="ECO:0000313" key="3">
    <source>
        <dbReference type="EMBL" id="PVD37475.1"/>
    </source>
</evidence>
<reference evidence="3 4" key="1">
    <citation type="submission" date="2018-04" db="EMBL/GenBank/DDBJ databases">
        <title>The genome of golden apple snail Pomacea canaliculata provides insight into stress tolerance and invasive adaptation.</title>
        <authorList>
            <person name="Liu C."/>
            <person name="Liu B."/>
            <person name="Ren Y."/>
            <person name="Zhang Y."/>
            <person name="Wang H."/>
            <person name="Li S."/>
            <person name="Jiang F."/>
            <person name="Yin L."/>
            <person name="Zhang G."/>
            <person name="Qian W."/>
            <person name="Fan W."/>
        </authorList>
    </citation>
    <scope>NUCLEOTIDE SEQUENCE [LARGE SCALE GENOMIC DNA]</scope>
    <source>
        <strain evidence="3">SZHN2017</strain>
        <tissue evidence="3">Muscle</tissue>
    </source>
</reference>
<sequence length="111" mass="11724">MVDKAARASQLSELSTAERVTSSPTAVVCPPRSCLPRMLAVPASRVDPGSVSQRHESLLSLITFLIFLIGAGGLAAPAIVSCSPHPLPNPLPAKRSREVEQWSKRSGYSGC</sequence>
<accession>A0A2T7PVL7</accession>
<protein>
    <submittedName>
        <fullName evidence="3">Uncharacterized protein</fullName>
    </submittedName>
</protein>
<proteinExistence type="predicted"/>
<keyword evidence="4" id="KW-1185">Reference proteome</keyword>
<feature type="region of interest" description="Disordered" evidence="1">
    <location>
        <begin position="87"/>
        <end position="111"/>
    </location>
</feature>
<feature type="compositionally biased region" description="Polar residues" evidence="1">
    <location>
        <begin position="9"/>
        <end position="24"/>
    </location>
</feature>
<dbReference type="AlphaFoldDB" id="A0A2T7PVL7"/>
<evidence type="ECO:0000256" key="2">
    <source>
        <dbReference type="SAM" id="Phobius"/>
    </source>
</evidence>
<keyword evidence="2" id="KW-1133">Transmembrane helix</keyword>
<comment type="caution">
    <text evidence="3">The sequence shown here is derived from an EMBL/GenBank/DDBJ whole genome shotgun (WGS) entry which is preliminary data.</text>
</comment>
<name>A0A2T7PVL7_POMCA</name>
<evidence type="ECO:0000256" key="1">
    <source>
        <dbReference type="SAM" id="MobiDB-lite"/>
    </source>
</evidence>
<feature type="region of interest" description="Disordered" evidence="1">
    <location>
        <begin position="1"/>
        <end position="24"/>
    </location>
</feature>
<organism evidence="3 4">
    <name type="scientific">Pomacea canaliculata</name>
    <name type="common">Golden apple snail</name>
    <dbReference type="NCBI Taxonomy" id="400727"/>
    <lineage>
        <taxon>Eukaryota</taxon>
        <taxon>Metazoa</taxon>
        <taxon>Spiralia</taxon>
        <taxon>Lophotrochozoa</taxon>
        <taxon>Mollusca</taxon>
        <taxon>Gastropoda</taxon>
        <taxon>Caenogastropoda</taxon>
        <taxon>Architaenioglossa</taxon>
        <taxon>Ampullarioidea</taxon>
        <taxon>Ampullariidae</taxon>
        <taxon>Pomacea</taxon>
    </lineage>
</organism>
<keyword evidence="2" id="KW-0812">Transmembrane</keyword>
<feature type="transmembrane region" description="Helical" evidence="2">
    <location>
        <begin position="58"/>
        <end position="80"/>
    </location>
</feature>
<evidence type="ECO:0000313" key="4">
    <source>
        <dbReference type="Proteomes" id="UP000245119"/>
    </source>
</evidence>
<keyword evidence="2" id="KW-0472">Membrane</keyword>
<gene>
    <name evidence="3" type="ORF">C0Q70_00065</name>
</gene>
<dbReference type="EMBL" id="PZQS01000001">
    <property type="protein sequence ID" value="PVD37475.1"/>
    <property type="molecule type" value="Genomic_DNA"/>
</dbReference>